<comment type="function">
    <text evidence="4 6">Catalyzes the cleavage of L-kynurenine (L-Kyn) and L-3-hydroxykynurenine (L-3OHKyn) into anthranilic acid (AA) and 3-hydroxyanthranilic acid (3-OHAA), respectively.</text>
</comment>
<evidence type="ECO:0000256" key="5">
    <source>
        <dbReference type="NCBIfam" id="TIGR01814"/>
    </source>
</evidence>
<comment type="catalytic activity">
    <reaction evidence="4 6">
        <text>L-kynurenine + H2O = anthranilate + L-alanine + H(+)</text>
        <dbReference type="Rhea" id="RHEA:16813"/>
        <dbReference type="ChEBI" id="CHEBI:15377"/>
        <dbReference type="ChEBI" id="CHEBI:15378"/>
        <dbReference type="ChEBI" id="CHEBI:16567"/>
        <dbReference type="ChEBI" id="CHEBI:57959"/>
        <dbReference type="ChEBI" id="CHEBI:57972"/>
        <dbReference type="EC" id="3.7.1.3"/>
    </reaction>
</comment>
<dbReference type="InterPro" id="IPR015424">
    <property type="entry name" value="PyrdxlP-dep_Trfase"/>
</dbReference>
<evidence type="ECO:0000256" key="3">
    <source>
        <dbReference type="ARBA" id="ARBA00022898"/>
    </source>
</evidence>
<dbReference type="EC" id="3.7.1.3" evidence="4 5"/>
<evidence type="ECO:0000256" key="1">
    <source>
        <dbReference type="ARBA" id="ARBA00022642"/>
    </source>
</evidence>
<keyword evidence="8" id="KW-1185">Reference proteome</keyword>
<dbReference type="InterPro" id="IPR015421">
    <property type="entry name" value="PyrdxlP-dep_Trfase_major"/>
</dbReference>
<evidence type="ECO:0000313" key="7">
    <source>
        <dbReference type="EMBL" id="MFD0943790.1"/>
    </source>
</evidence>
<comment type="caution">
    <text evidence="7">The sequence shown here is derived from an EMBL/GenBank/DDBJ whole genome shotgun (WGS) entry which is preliminary data.</text>
</comment>
<keyword evidence="1 4" id="KW-0662">Pyridine nucleotide biosynthesis</keyword>
<comment type="subunit">
    <text evidence="4 6">Homodimer.</text>
</comment>
<evidence type="ECO:0000256" key="4">
    <source>
        <dbReference type="HAMAP-Rule" id="MF_01970"/>
    </source>
</evidence>
<protein>
    <recommendedName>
        <fullName evidence="4 5">Kynureninase</fullName>
        <ecNumber evidence="4 5">3.7.1.3</ecNumber>
    </recommendedName>
    <alternativeName>
        <fullName evidence="4">L-kynurenine hydrolase</fullName>
    </alternativeName>
</protein>
<evidence type="ECO:0000256" key="6">
    <source>
        <dbReference type="PIRNR" id="PIRNR038800"/>
    </source>
</evidence>
<keyword evidence="2 4" id="KW-0378">Hydrolase</keyword>
<dbReference type="SUPFAM" id="SSF53383">
    <property type="entry name" value="PLP-dependent transferases"/>
    <property type="match status" value="1"/>
</dbReference>
<feature type="binding site" evidence="4">
    <location>
        <position position="210"/>
    </location>
    <ligand>
        <name>pyridoxal 5'-phosphate</name>
        <dbReference type="ChEBI" id="CHEBI:597326"/>
    </ligand>
</feature>
<dbReference type="EMBL" id="JBHTJF010000027">
    <property type="protein sequence ID" value="MFD0943790.1"/>
    <property type="molecule type" value="Genomic_DNA"/>
</dbReference>
<dbReference type="PIRSF" id="PIRSF038800">
    <property type="entry name" value="KYNU"/>
    <property type="match status" value="1"/>
</dbReference>
<evidence type="ECO:0000313" key="8">
    <source>
        <dbReference type="Proteomes" id="UP001596976"/>
    </source>
</evidence>
<comment type="similarity">
    <text evidence="4 6">Belongs to the kynureninase family.</text>
</comment>
<keyword evidence="3 4" id="KW-0663">Pyridoxal phosphate</keyword>
<comment type="pathway">
    <text evidence="4 6">Cofactor biosynthesis; NAD(+) biosynthesis; quinolinate from L-kynurenine: step 2/3.</text>
</comment>
<comment type="catalytic activity">
    <reaction evidence="6">
        <text>3-hydroxy-L-kynurenine + H2O = 3-hydroxyanthranilate + L-alanine + H(+)</text>
        <dbReference type="Rhea" id="RHEA:25143"/>
        <dbReference type="ChEBI" id="CHEBI:15377"/>
        <dbReference type="ChEBI" id="CHEBI:15378"/>
        <dbReference type="ChEBI" id="CHEBI:36559"/>
        <dbReference type="ChEBI" id="CHEBI:57972"/>
        <dbReference type="ChEBI" id="CHEBI:58125"/>
        <dbReference type="EC" id="3.7.1.3"/>
    </reaction>
</comment>
<dbReference type="NCBIfam" id="TIGR01814">
    <property type="entry name" value="kynureninase"/>
    <property type="match status" value="1"/>
</dbReference>
<name>A0ABW3GXA2_9BACL</name>
<dbReference type="Gene3D" id="3.90.1150.10">
    <property type="entry name" value="Aspartate Aminotransferase, domain 1"/>
    <property type="match status" value="1"/>
</dbReference>
<sequence>MMKTSLLQEAKALDFENKLKAYRDEFYMNDGQIYFDGNSLGLMSKRAEMALDYLTDSWKRYAIDGWTKGAYPWFTLSEKLAELSAPLIGAKKEEVIVTGSTTSNLHQLLATFFKPTAERNKILADNLNFPTDIYAIKSKLEQHGLDPNSHLIQVESRDGNTIEEIDIIAAMREDVSIIILPSVLYRSGQILNMQQLTQEAHERGILIGFDLCHSIGAIPHDLSKWGVDFAFWCTYKHLNGGPGSVAGLYVNERHFGTAPGLAGWFGSDKNRQFDMSHTMTQAMTAGAYQMGTPHILSAAPLFGSLEIFHEVGIDAIRKRSLELTNFLMKLVEIELDGYGFTISNPREDHRRGAHVYLEHPEAARICKALKKVNVIPDFRTPRGIRLAPVALYNTAEEVYDMVQRLKNIMEHETYKGFSNAREIVS</sequence>
<proteinExistence type="inferred from homology"/>
<dbReference type="InterPro" id="IPR015422">
    <property type="entry name" value="PyrdxlP-dep_Trfase_small"/>
</dbReference>
<accession>A0ABW3GXA2</accession>
<gene>
    <name evidence="4 7" type="primary">kynU</name>
    <name evidence="7" type="ORF">ACFQ0V_08425</name>
</gene>
<feature type="binding site" evidence="4">
    <location>
        <position position="213"/>
    </location>
    <ligand>
        <name>pyridoxal 5'-phosphate</name>
        <dbReference type="ChEBI" id="CHEBI:597326"/>
    </ligand>
</feature>
<dbReference type="PANTHER" id="PTHR14084">
    <property type="entry name" value="KYNURENINASE"/>
    <property type="match status" value="1"/>
</dbReference>
<dbReference type="PANTHER" id="PTHR14084:SF0">
    <property type="entry name" value="KYNURENINASE"/>
    <property type="match status" value="1"/>
</dbReference>
<comment type="pathway">
    <text evidence="4 6">Amino-acid degradation; L-kynurenine degradation; L-alanine and anthranilate from L-kynurenine: step 1/1.</text>
</comment>
<feature type="modified residue" description="N6-(pyridoxal phosphate)lysine" evidence="4">
    <location>
        <position position="236"/>
    </location>
</feature>
<feature type="binding site" evidence="4">
    <location>
        <position position="292"/>
    </location>
    <ligand>
        <name>pyridoxal 5'-phosphate</name>
        <dbReference type="ChEBI" id="CHEBI:597326"/>
    </ligand>
</feature>
<dbReference type="InterPro" id="IPR010111">
    <property type="entry name" value="Kynureninase"/>
</dbReference>
<dbReference type="Proteomes" id="UP001596976">
    <property type="component" value="Unassembled WGS sequence"/>
</dbReference>
<dbReference type="Pfam" id="PF22580">
    <property type="entry name" value="KYNU_C"/>
    <property type="match status" value="1"/>
</dbReference>
<feature type="binding site" evidence="4">
    <location>
        <position position="264"/>
    </location>
    <ligand>
        <name>pyridoxal 5'-phosphate</name>
        <dbReference type="ChEBI" id="CHEBI:597326"/>
    </ligand>
</feature>
<dbReference type="GO" id="GO:0030429">
    <property type="term" value="F:kynureninase activity"/>
    <property type="evidence" value="ECO:0007669"/>
    <property type="project" value="UniProtKB-EC"/>
</dbReference>
<dbReference type="RefSeq" id="WP_381012214.1">
    <property type="nucleotide sequence ID" value="NZ_JBHTJF010000027.1"/>
</dbReference>
<reference evidence="8" key="1">
    <citation type="journal article" date="2019" name="Int. J. Syst. Evol. Microbiol.">
        <title>The Global Catalogue of Microorganisms (GCM) 10K type strain sequencing project: providing services to taxonomists for standard genome sequencing and annotation.</title>
        <authorList>
            <consortium name="The Broad Institute Genomics Platform"/>
            <consortium name="The Broad Institute Genome Sequencing Center for Infectious Disease"/>
            <person name="Wu L."/>
            <person name="Ma J."/>
        </authorList>
    </citation>
    <scope>NUCLEOTIDE SEQUENCE [LARGE SCALE GENOMIC DNA]</scope>
    <source>
        <strain evidence="8">CCUG 63563</strain>
    </source>
</reference>
<comment type="cofactor">
    <cofactor evidence="4 6">
        <name>pyridoxal 5'-phosphate</name>
        <dbReference type="ChEBI" id="CHEBI:597326"/>
    </cofactor>
</comment>
<feature type="binding site" evidence="4">
    <location>
        <position position="101"/>
    </location>
    <ligand>
        <name>pyridoxal 5'-phosphate</name>
        <dbReference type="ChEBI" id="CHEBI:597326"/>
    </ligand>
</feature>
<feature type="binding site" evidence="4">
    <location>
        <begin position="129"/>
        <end position="132"/>
    </location>
    <ligand>
        <name>pyridoxal 5'-phosphate</name>
        <dbReference type="ChEBI" id="CHEBI:597326"/>
    </ligand>
</feature>
<evidence type="ECO:0000256" key="2">
    <source>
        <dbReference type="ARBA" id="ARBA00022801"/>
    </source>
</evidence>
<organism evidence="7 8">
    <name type="scientific">Savagea faecisuis</name>
    <dbReference type="NCBI Taxonomy" id="1274803"/>
    <lineage>
        <taxon>Bacteria</taxon>
        <taxon>Bacillati</taxon>
        <taxon>Bacillota</taxon>
        <taxon>Bacilli</taxon>
        <taxon>Bacillales</taxon>
        <taxon>Caryophanaceae</taxon>
        <taxon>Savagea</taxon>
    </lineage>
</organism>
<dbReference type="Gene3D" id="3.40.640.10">
    <property type="entry name" value="Type I PLP-dependent aspartate aminotransferase-like (Major domain)"/>
    <property type="match status" value="1"/>
</dbReference>
<feature type="binding site" evidence="4">
    <location>
        <position position="235"/>
    </location>
    <ligand>
        <name>pyridoxal 5'-phosphate</name>
        <dbReference type="ChEBI" id="CHEBI:597326"/>
    </ligand>
</feature>
<feature type="binding site" evidence="4">
    <location>
        <position position="102"/>
    </location>
    <ligand>
        <name>pyridoxal 5'-phosphate</name>
        <dbReference type="ChEBI" id="CHEBI:597326"/>
    </ligand>
</feature>
<comment type="caution">
    <text evidence="4">Lacks conserved residue(s) required for the propagation of feature annotation.</text>
</comment>
<dbReference type="HAMAP" id="MF_01970">
    <property type="entry name" value="Kynureninase"/>
    <property type="match status" value="1"/>
</dbReference>